<feature type="domain" description="BPL/LPL catalytic" evidence="2">
    <location>
        <begin position="1"/>
        <end position="167"/>
    </location>
</feature>
<dbReference type="EMBL" id="MEUA01000017">
    <property type="protein sequence ID" value="OGC15766.1"/>
    <property type="molecule type" value="Genomic_DNA"/>
</dbReference>
<dbReference type="PROSITE" id="PS51733">
    <property type="entry name" value="BPL_LPL_CATALYTIC"/>
    <property type="match status" value="1"/>
</dbReference>
<name>A0A1F4S5Q2_UNCSA</name>
<reference evidence="3 4" key="1">
    <citation type="journal article" date="2016" name="Nat. Commun.">
        <title>Thousands of microbial genomes shed light on interconnected biogeochemical processes in an aquifer system.</title>
        <authorList>
            <person name="Anantharaman K."/>
            <person name="Brown C.T."/>
            <person name="Hug L.A."/>
            <person name="Sharon I."/>
            <person name="Castelle C.J."/>
            <person name="Probst A.J."/>
            <person name="Thomas B.C."/>
            <person name="Singh A."/>
            <person name="Wilkins M.J."/>
            <person name="Karaoz U."/>
            <person name="Brodie E.L."/>
            <person name="Williams K.H."/>
            <person name="Hubbard S.S."/>
            <person name="Banfield J.F."/>
        </authorList>
    </citation>
    <scope>NUCLEOTIDE SEQUENCE [LARGE SCALE GENOMIC DNA]</scope>
</reference>
<evidence type="ECO:0000256" key="1">
    <source>
        <dbReference type="ARBA" id="ARBA00022598"/>
    </source>
</evidence>
<dbReference type="GO" id="GO:0004077">
    <property type="term" value="F:biotin--[biotin carboxyl-carrier protein] ligase activity"/>
    <property type="evidence" value="ECO:0007669"/>
    <property type="project" value="InterPro"/>
</dbReference>
<dbReference type="Pfam" id="PF03099">
    <property type="entry name" value="BPL_LplA_LipB"/>
    <property type="match status" value="1"/>
</dbReference>
<dbReference type="InterPro" id="IPR045864">
    <property type="entry name" value="aa-tRNA-synth_II/BPL/LPL"/>
</dbReference>
<dbReference type="SUPFAM" id="SSF55681">
    <property type="entry name" value="Class II aaRS and biotin synthetases"/>
    <property type="match status" value="1"/>
</dbReference>
<proteinExistence type="predicted"/>
<evidence type="ECO:0000313" key="4">
    <source>
        <dbReference type="Proteomes" id="UP000177905"/>
    </source>
</evidence>
<dbReference type="NCBIfam" id="TIGR00121">
    <property type="entry name" value="birA_ligase"/>
    <property type="match status" value="1"/>
</dbReference>
<organism evidence="3 4">
    <name type="scientific">candidate division WOR-1 bacterium RIFOXYB2_FULL_36_35</name>
    <dbReference type="NCBI Taxonomy" id="1802578"/>
    <lineage>
        <taxon>Bacteria</taxon>
        <taxon>Bacillati</taxon>
        <taxon>Saganbacteria</taxon>
    </lineage>
</organism>
<dbReference type="AlphaFoldDB" id="A0A1F4S5Q2"/>
<sequence>MNYNIIKLKILDSTQDEAKRKAFKVDEGTVVWAEKQTMGRGKPGNKWYSPSGGLYFSLILKPTKPVKDILFITKLVADVVVDLLSKYNITAEIKLPNDVFVANMKICGILTEKTKEGLIIGVGINLNILSFPEGFLATSVTLLTGKEIDPEIFLNQFLELFDLAYCH</sequence>
<accession>A0A1F4S5Q2</accession>
<dbReference type="PANTHER" id="PTHR12835:SF5">
    <property type="entry name" value="BIOTIN--PROTEIN LIGASE"/>
    <property type="match status" value="1"/>
</dbReference>
<gene>
    <name evidence="3" type="ORF">A2290_05450</name>
</gene>
<dbReference type="PANTHER" id="PTHR12835">
    <property type="entry name" value="BIOTIN PROTEIN LIGASE"/>
    <property type="match status" value="1"/>
</dbReference>
<dbReference type="InterPro" id="IPR004143">
    <property type="entry name" value="BPL_LPL_catalytic"/>
</dbReference>
<comment type="caution">
    <text evidence="3">The sequence shown here is derived from an EMBL/GenBank/DDBJ whole genome shotgun (WGS) entry which is preliminary data.</text>
</comment>
<keyword evidence="1 3" id="KW-0436">Ligase</keyword>
<dbReference type="GO" id="GO:0005737">
    <property type="term" value="C:cytoplasm"/>
    <property type="evidence" value="ECO:0007669"/>
    <property type="project" value="TreeGrafter"/>
</dbReference>
<protein>
    <submittedName>
        <fullName evidence="3">Biotin--[acetyl-CoA-carboxylase] ligase</fullName>
    </submittedName>
</protein>
<evidence type="ECO:0000313" key="3">
    <source>
        <dbReference type="EMBL" id="OGC15766.1"/>
    </source>
</evidence>
<dbReference type="CDD" id="cd16442">
    <property type="entry name" value="BPL"/>
    <property type="match status" value="1"/>
</dbReference>
<dbReference type="InterPro" id="IPR004408">
    <property type="entry name" value="Biotin_CoA_COase_ligase"/>
</dbReference>
<dbReference type="Gene3D" id="3.30.930.10">
    <property type="entry name" value="Bira Bifunctional Protein, Domain 2"/>
    <property type="match status" value="1"/>
</dbReference>
<evidence type="ECO:0000259" key="2">
    <source>
        <dbReference type="PROSITE" id="PS51733"/>
    </source>
</evidence>
<dbReference type="Proteomes" id="UP000177905">
    <property type="component" value="Unassembled WGS sequence"/>
</dbReference>